<name>A0A0F5JPT7_9BACT</name>
<reference evidence="8 9" key="1">
    <citation type="submission" date="2013-04" db="EMBL/GenBank/DDBJ databases">
        <title>The Genome Sequence of Parabacteroides goldsteinii DSM 19448.</title>
        <authorList>
            <consortium name="The Broad Institute Genomics Platform"/>
            <person name="Earl A."/>
            <person name="Ward D."/>
            <person name="Feldgarden M."/>
            <person name="Gevers D."/>
            <person name="Martens E."/>
            <person name="Sakamoto M."/>
            <person name="Benno Y."/>
            <person name="Song Y."/>
            <person name="Liu C."/>
            <person name="Lee J."/>
            <person name="Bolanos M."/>
            <person name="Vaisanen M.L."/>
            <person name="Finegold S.M."/>
            <person name="Walker B."/>
            <person name="Young S."/>
            <person name="Zeng Q."/>
            <person name="Gargeya S."/>
            <person name="Fitzgerald M."/>
            <person name="Haas B."/>
            <person name="Abouelleil A."/>
            <person name="Allen A.W."/>
            <person name="Alvarado L."/>
            <person name="Arachchi H.M."/>
            <person name="Berlin A.M."/>
            <person name="Chapman S.B."/>
            <person name="Gainer-Dewar J."/>
            <person name="Goldberg J."/>
            <person name="Griggs A."/>
            <person name="Gujja S."/>
            <person name="Hansen M."/>
            <person name="Howarth C."/>
            <person name="Imamovic A."/>
            <person name="Ireland A."/>
            <person name="Larimer J."/>
            <person name="McCowan C."/>
            <person name="Murphy C."/>
            <person name="Pearson M."/>
            <person name="Poon T.W."/>
            <person name="Priest M."/>
            <person name="Roberts A."/>
            <person name="Saif S."/>
            <person name="Shea T."/>
            <person name="Sisk P."/>
            <person name="Sykes S."/>
            <person name="Wortman J."/>
            <person name="Nusbaum C."/>
            <person name="Birren B."/>
        </authorList>
    </citation>
    <scope>NUCLEOTIDE SEQUENCE [LARGE SCALE GENOMIC DNA]</scope>
    <source>
        <strain evidence="8 9">DSM 19448</strain>
    </source>
</reference>
<protein>
    <recommendedName>
        <fullName evidence="4">Probable 2-phosphosulfolactate phosphatase</fullName>
        <ecNumber evidence="3">3.1.3.71</ecNumber>
    </recommendedName>
</protein>
<comment type="similarity">
    <text evidence="2">Belongs to the ComB family.</text>
</comment>
<keyword evidence="5" id="KW-0378">Hydrolase</keyword>
<dbReference type="InterPro" id="IPR036702">
    <property type="entry name" value="ComB-like_sf"/>
</dbReference>
<proteinExistence type="inferred from homology"/>
<evidence type="ECO:0000313" key="9">
    <source>
        <dbReference type="Proteomes" id="UP000033047"/>
    </source>
</evidence>
<evidence type="ECO:0000313" key="8">
    <source>
        <dbReference type="EMBL" id="KKB59831.1"/>
    </source>
</evidence>
<dbReference type="Pfam" id="PF04029">
    <property type="entry name" value="2-ph_phosp"/>
    <property type="match status" value="1"/>
</dbReference>
<comment type="cofactor">
    <cofactor evidence="1">
        <name>Mg(2+)</name>
        <dbReference type="ChEBI" id="CHEBI:18420"/>
    </cofactor>
</comment>
<dbReference type="PANTHER" id="PTHR37311">
    <property type="entry name" value="2-PHOSPHOSULFOLACTATE PHOSPHATASE-RELATED"/>
    <property type="match status" value="1"/>
</dbReference>
<evidence type="ECO:0000256" key="2">
    <source>
        <dbReference type="ARBA" id="ARBA00009997"/>
    </source>
</evidence>
<comment type="catalytic activity">
    <reaction evidence="7">
        <text>(2R)-O-phospho-3-sulfolactate + H2O = (2R)-3-sulfolactate + phosphate</text>
        <dbReference type="Rhea" id="RHEA:23416"/>
        <dbReference type="ChEBI" id="CHEBI:15377"/>
        <dbReference type="ChEBI" id="CHEBI:15597"/>
        <dbReference type="ChEBI" id="CHEBI:43474"/>
        <dbReference type="ChEBI" id="CHEBI:58738"/>
        <dbReference type="EC" id="3.1.3.71"/>
    </reaction>
</comment>
<evidence type="ECO:0000256" key="6">
    <source>
        <dbReference type="ARBA" id="ARBA00022842"/>
    </source>
</evidence>
<dbReference type="GO" id="GO:0050545">
    <property type="term" value="F:sulfopyruvate decarboxylase activity"/>
    <property type="evidence" value="ECO:0007669"/>
    <property type="project" value="TreeGrafter"/>
</dbReference>
<evidence type="ECO:0000256" key="7">
    <source>
        <dbReference type="ARBA" id="ARBA00033711"/>
    </source>
</evidence>
<keyword evidence="6" id="KW-0460">Magnesium</keyword>
<dbReference type="STRING" id="927665.HMPREF1535_00103"/>
<evidence type="ECO:0000256" key="1">
    <source>
        <dbReference type="ARBA" id="ARBA00001946"/>
    </source>
</evidence>
<dbReference type="AlphaFoldDB" id="A0A0F5JPT7"/>
<dbReference type="HOGENOM" id="CLU_070028_0_1_10"/>
<dbReference type="Gene3D" id="3.90.1560.10">
    <property type="entry name" value="ComB-like"/>
    <property type="match status" value="1"/>
</dbReference>
<comment type="caution">
    <text evidence="8">The sequence shown here is derived from an EMBL/GenBank/DDBJ whole genome shotgun (WGS) entry which is preliminary data.</text>
</comment>
<organism evidence="8 9">
    <name type="scientific">Parabacteroides goldsteinii DSM 19448 = WAL 12034</name>
    <dbReference type="NCBI Taxonomy" id="927665"/>
    <lineage>
        <taxon>Bacteria</taxon>
        <taxon>Pseudomonadati</taxon>
        <taxon>Bacteroidota</taxon>
        <taxon>Bacteroidia</taxon>
        <taxon>Bacteroidales</taxon>
        <taxon>Tannerellaceae</taxon>
        <taxon>Parabacteroides</taxon>
    </lineage>
</organism>
<sequence length="242" mass="26620">MKIDVCFSPALYPVYHNQEAIVVVVDVFRATTTMAAAFKNGVRSIRPVATVEEAQEYKAKGWLVGAERNVKRCDFADFGNSPFDYTPEKVAGKDVIFTTTNGTRAITIAKSAYRVITGAFVNLQAVADYCLFHGRDVVVLCSGWQDKVNIEDTLFGGALVEVLAKTGKYRPATDAAVIARDMWTNNKRNLIAYLAPTDHMARLKANHLEDAVPFCLTPDSVVVVPELVIEGETLVLKKVMTI</sequence>
<evidence type="ECO:0000256" key="3">
    <source>
        <dbReference type="ARBA" id="ARBA00012953"/>
    </source>
</evidence>
<dbReference type="PANTHER" id="PTHR37311:SF1">
    <property type="entry name" value="2-PHOSPHOSULFOLACTATE PHOSPHATASE-RELATED"/>
    <property type="match status" value="1"/>
</dbReference>
<dbReference type="GO" id="GO:0000287">
    <property type="term" value="F:magnesium ion binding"/>
    <property type="evidence" value="ECO:0007669"/>
    <property type="project" value="InterPro"/>
</dbReference>
<dbReference type="Proteomes" id="UP000033047">
    <property type="component" value="Unassembled WGS sequence"/>
</dbReference>
<accession>A0A0F5JPT7</accession>
<dbReference type="EC" id="3.1.3.71" evidence="3"/>
<dbReference type="EMBL" id="AQHV01000001">
    <property type="protein sequence ID" value="KKB59831.1"/>
    <property type="molecule type" value="Genomic_DNA"/>
</dbReference>
<evidence type="ECO:0000256" key="4">
    <source>
        <dbReference type="ARBA" id="ARBA00021948"/>
    </source>
</evidence>
<evidence type="ECO:0000256" key="5">
    <source>
        <dbReference type="ARBA" id="ARBA00022801"/>
    </source>
</evidence>
<dbReference type="GO" id="GO:0050532">
    <property type="term" value="F:2-phosphosulfolactate phosphatase activity"/>
    <property type="evidence" value="ECO:0007669"/>
    <property type="project" value="UniProtKB-EC"/>
</dbReference>
<dbReference type="RefSeq" id="WP_046144986.1">
    <property type="nucleotide sequence ID" value="NZ_KQ033912.1"/>
</dbReference>
<dbReference type="SUPFAM" id="SSF142823">
    <property type="entry name" value="ComB-like"/>
    <property type="match status" value="1"/>
</dbReference>
<gene>
    <name evidence="8" type="ORF">HMPREF1535_00103</name>
</gene>
<dbReference type="InterPro" id="IPR005238">
    <property type="entry name" value="ComB-like"/>
</dbReference>
<dbReference type="PATRIC" id="fig|927665.4.peg.98"/>